<evidence type="ECO:0000313" key="6">
    <source>
        <dbReference type="Proteomes" id="UP000054466"/>
    </source>
</evidence>
<dbReference type="Pfam" id="PF24883">
    <property type="entry name" value="NPHP3_N"/>
    <property type="match status" value="1"/>
</dbReference>
<keyword evidence="2" id="KW-0040">ANK repeat</keyword>
<dbReference type="OrthoDB" id="5421817at2759"/>
<feature type="repeat" description="ANK" evidence="2">
    <location>
        <begin position="876"/>
        <end position="908"/>
    </location>
</feature>
<dbReference type="PROSITE" id="PS50088">
    <property type="entry name" value="ANK_REPEAT"/>
    <property type="match status" value="6"/>
</dbReference>
<dbReference type="EMBL" id="KN847040">
    <property type="protein sequence ID" value="KIW35343.1"/>
    <property type="molecule type" value="Genomic_DNA"/>
</dbReference>
<sequence length="944" mass="105857">MDPVAAVGLLASIIQLIDATAKAVKYLNDVKNAPKERARLAREATNLLALLTDLRYRVEDAKSTDPWFAGVRSLGVKGGPLEQFDEAITALTRKLNPEKGVKKAGKSLLWTLNKKEIDRIFDEIERLKTLVSLSLQGDQFSLSQSIKKDTVQVVKGLQDKRSRDIVAWICPLNFDTKQDDFFKRHQEGTGEWLLQSHAFKDWMNATGKILWCSGLPGAGKTIITSIVVDFLERSFIREDVGIAYIYCSYKDQDNQTATNLIASLLQQLARRASVISENIKSLYEKHALNKARPSLDVFSSHLQSEVRRFSEVFIIIDALDECTEDNGTRRSFLDEIQKLQPNVHLLITSRHSATIQLGSESLTHIEIHASDRDIARYLENRIENAHRLVLHVRKDPSLENTIVRTISEKVKGMFLLAQLHMDRLAQTSCCRDVRRALHSLPKALDEVYDEAMKRIEGQAEDDAALAKRTLSRITFALKPLTVREIQHALATEPGDTDIDEYAVPDQEILISVCAGLVTIDQESQIIRLAHYTTQEYFNRTHATWIPHAQTSIATTCLTYLLFDKSAKDSYNTGDELGSRMFTYPLHRYAELHWGDHARGEPEDRVKDLVQMLILRRSNSRPANNSLTIFKHRPEVDFVFRSERQKLITGLHVVSGFGLATILRHLLKQGCQDINCRTSEEFTPLSFAAQYGQVATVRELLEHGADISAKNSHFQTALHLAARTGSEAVVKLLLEHGVDPRSRSGLRDTPLGAASLSRAALVRPIFEHGCDPDTKDFSGRTPLSHAAEQGHEAVVRLLHEYRVKCDSKDDDGRTPLLYAARQGNDAVIRLILEYGADLNFTDKFGQTPLHSAAKFGQESAVRLLLEYGADLNLTDKSGQTPLHSVAKFGPESAVRLLLEYGADLNLTDKWGQTPLRSAVVFGQESAVRLILAFSKTNVDLRITRD</sequence>
<feature type="domain" description="GPI inositol-deacylase winged helix" evidence="3">
    <location>
        <begin position="463"/>
        <end position="537"/>
    </location>
</feature>
<gene>
    <name evidence="5" type="ORF">PV07_02044</name>
</gene>
<feature type="domain" description="Nephrocystin 3-like N-terminal" evidence="4">
    <location>
        <begin position="188"/>
        <end position="350"/>
    </location>
</feature>
<dbReference type="PANTHER" id="PTHR10039:SF15">
    <property type="entry name" value="NACHT DOMAIN-CONTAINING PROTEIN"/>
    <property type="match status" value="1"/>
</dbReference>
<dbReference type="InterPro" id="IPR036770">
    <property type="entry name" value="Ankyrin_rpt-contain_sf"/>
</dbReference>
<dbReference type="InterPro" id="IPR002110">
    <property type="entry name" value="Ankyrin_rpt"/>
</dbReference>
<dbReference type="Proteomes" id="UP000054466">
    <property type="component" value="Unassembled WGS sequence"/>
</dbReference>
<dbReference type="Gene3D" id="3.40.50.300">
    <property type="entry name" value="P-loop containing nucleotide triphosphate hydrolases"/>
    <property type="match status" value="1"/>
</dbReference>
<evidence type="ECO:0000259" key="4">
    <source>
        <dbReference type="Pfam" id="PF24883"/>
    </source>
</evidence>
<accession>A0A0D2CW65</accession>
<keyword evidence="6" id="KW-1185">Reference proteome</keyword>
<dbReference type="AlphaFoldDB" id="A0A0D2CW65"/>
<dbReference type="SUPFAM" id="SSF48403">
    <property type="entry name" value="Ankyrin repeat"/>
    <property type="match status" value="1"/>
</dbReference>
<evidence type="ECO:0000259" key="3">
    <source>
        <dbReference type="Pfam" id="PF22939"/>
    </source>
</evidence>
<feature type="repeat" description="ANK" evidence="2">
    <location>
        <begin position="810"/>
        <end position="842"/>
    </location>
</feature>
<dbReference type="GeneID" id="27341238"/>
<dbReference type="Gene3D" id="1.25.40.20">
    <property type="entry name" value="Ankyrin repeat-containing domain"/>
    <property type="match status" value="3"/>
</dbReference>
<dbReference type="PANTHER" id="PTHR10039">
    <property type="entry name" value="AMELOGENIN"/>
    <property type="match status" value="1"/>
</dbReference>
<reference evidence="5 6" key="1">
    <citation type="submission" date="2015-01" db="EMBL/GenBank/DDBJ databases">
        <title>The Genome Sequence of Cladophialophora immunda CBS83496.</title>
        <authorList>
            <consortium name="The Broad Institute Genomics Platform"/>
            <person name="Cuomo C."/>
            <person name="de Hoog S."/>
            <person name="Gorbushina A."/>
            <person name="Stielow B."/>
            <person name="Teixiera M."/>
            <person name="Abouelleil A."/>
            <person name="Chapman S.B."/>
            <person name="Priest M."/>
            <person name="Young S.K."/>
            <person name="Wortman J."/>
            <person name="Nusbaum C."/>
            <person name="Birren B."/>
        </authorList>
    </citation>
    <scope>NUCLEOTIDE SEQUENCE [LARGE SCALE GENOMIC DNA]</scope>
    <source>
        <strain evidence="5 6">CBS 83496</strain>
    </source>
</reference>
<dbReference type="RefSeq" id="XP_016255559.1">
    <property type="nucleotide sequence ID" value="XM_016388631.1"/>
</dbReference>
<dbReference type="Pfam" id="PF13637">
    <property type="entry name" value="Ank_4"/>
    <property type="match status" value="1"/>
</dbReference>
<dbReference type="PRINTS" id="PR01415">
    <property type="entry name" value="ANKYRIN"/>
</dbReference>
<dbReference type="VEuPathDB" id="FungiDB:PV07_02044"/>
<dbReference type="InterPro" id="IPR027417">
    <property type="entry name" value="P-loop_NTPase"/>
</dbReference>
<feature type="repeat" description="ANK" evidence="2">
    <location>
        <begin position="712"/>
        <end position="744"/>
    </location>
</feature>
<name>A0A0D2CW65_9EURO</name>
<proteinExistence type="predicted"/>
<protein>
    <submittedName>
        <fullName evidence="5">Uncharacterized protein</fullName>
    </submittedName>
</protein>
<evidence type="ECO:0000256" key="2">
    <source>
        <dbReference type="PROSITE-ProRule" id="PRU00023"/>
    </source>
</evidence>
<dbReference type="InterPro" id="IPR054471">
    <property type="entry name" value="GPIID_WHD"/>
</dbReference>
<evidence type="ECO:0000256" key="1">
    <source>
        <dbReference type="ARBA" id="ARBA00022737"/>
    </source>
</evidence>
<feature type="repeat" description="ANK" evidence="2">
    <location>
        <begin position="843"/>
        <end position="875"/>
    </location>
</feature>
<dbReference type="PROSITE" id="PS50297">
    <property type="entry name" value="ANK_REP_REGION"/>
    <property type="match status" value="6"/>
</dbReference>
<feature type="repeat" description="ANK" evidence="2">
    <location>
        <begin position="777"/>
        <end position="809"/>
    </location>
</feature>
<keyword evidence="1" id="KW-0677">Repeat</keyword>
<dbReference type="Pfam" id="PF22939">
    <property type="entry name" value="WHD_GPIID"/>
    <property type="match status" value="1"/>
</dbReference>
<dbReference type="STRING" id="569365.A0A0D2CW65"/>
<dbReference type="SUPFAM" id="SSF52540">
    <property type="entry name" value="P-loop containing nucleoside triphosphate hydrolases"/>
    <property type="match status" value="1"/>
</dbReference>
<dbReference type="SMART" id="SM00248">
    <property type="entry name" value="ANK"/>
    <property type="match status" value="8"/>
</dbReference>
<dbReference type="InterPro" id="IPR056884">
    <property type="entry name" value="NPHP3-like_N"/>
</dbReference>
<feature type="repeat" description="ANK" evidence="2">
    <location>
        <begin position="679"/>
        <end position="711"/>
    </location>
</feature>
<evidence type="ECO:0000313" key="5">
    <source>
        <dbReference type="EMBL" id="KIW35343.1"/>
    </source>
</evidence>
<dbReference type="HOGENOM" id="CLU_000288_34_23_1"/>
<dbReference type="Pfam" id="PF12796">
    <property type="entry name" value="Ank_2"/>
    <property type="match status" value="2"/>
</dbReference>
<organism evidence="5 6">
    <name type="scientific">Cladophialophora immunda</name>
    <dbReference type="NCBI Taxonomy" id="569365"/>
    <lineage>
        <taxon>Eukaryota</taxon>
        <taxon>Fungi</taxon>
        <taxon>Dikarya</taxon>
        <taxon>Ascomycota</taxon>
        <taxon>Pezizomycotina</taxon>
        <taxon>Eurotiomycetes</taxon>
        <taxon>Chaetothyriomycetidae</taxon>
        <taxon>Chaetothyriales</taxon>
        <taxon>Herpotrichiellaceae</taxon>
        <taxon>Cladophialophora</taxon>
    </lineage>
</organism>